<dbReference type="InterPro" id="IPR036412">
    <property type="entry name" value="HAD-like_sf"/>
</dbReference>
<dbReference type="SUPFAM" id="SSF56784">
    <property type="entry name" value="HAD-like"/>
    <property type="match status" value="1"/>
</dbReference>
<keyword evidence="2" id="KW-1185">Reference proteome</keyword>
<dbReference type="EMBL" id="BRXY01000301">
    <property type="protein sequence ID" value="GMH85268.1"/>
    <property type="molecule type" value="Genomic_DNA"/>
</dbReference>
<gene>
    <name evidence="1" type="ORF">TrST_g7598</name>
</gene>
<reference evidence="2" key="1">
    <citation type="journal article" date="2023" name="Commun. Biol.">
        <title>Genome analysis of Parmales, the sister group of diatoms, reveals the evolutionary specialization of diatoms from phago-mixotrophs to photoautotrophs.</title>
        <authorList>
            <person name="Ban H."/>
            <person name="Sato S."/>
            <person name="Yoshikawa S."/>
            <person name="Yamada K."/>
            <person name="Nakamura Y."/>
            <person name="Ichinomiya M."/>
            <person name="Sato N."/>
            <person name="Blanc-Mathieu R."/>
            <person name="Endo H."/>
            <person name="Kuwata A."/>
            <person name="Ogata H."/>
        </authorList>
    </citation>
    <scope>NUCLEOTIDE SEQUENCE [LARGE SCALE GENOMIC DNA]</scope>
    <source>
        <strain evidence="2">NIES 3701</strain>
    </source>
</reference>
<comment type="caution">
    <text evidence="1">The sequence shown here is derived from an EMBL/GenBank/DDBJ whole genome shotgun (WGS) entry which is preliminary data.</text>
</comment>
<protein>
    <submittedName>
        <fullName evidence="1">Uncharacterized protein</fullName>
    </submittedName>
</protein>
<name>A0A9W7BEH1_9STRA</name>
<proteinExistence type="predicted"/>
<dbReference type="OrthoDB" id="2274644at2759"/>
<dbReference type="Proteomes" id="UP001165085">
    <property type="component" value="Unassembled WGS sequence"/>
</dbReference>
<evidence type="ECO:0000313" key="2">
    <source>
        <dbReference type="Proteomes" id="UP001165085"/>
    </source>
</evidence>
<sequence>MQAFTGVASRLPVSRSPADIHVFCDMDGVLCDFTALAKRISGVESPPPRRLWSSIATYRKSHEGFYTDLNWLGGGIELLKGLEATNLSILTGCPQGGWGGMEKYLWMQRNVVASEEFMFDGIEWLDHANSRPGPADVGVGVGDDVDGKRLNLITCKSKLKQDFCTPGDVLIDDREDIGRRWEDAGGVFIHYKGDELEGKAAEQALEQLVAMKLII</sequence>
<evidence type="ECO:0000313" key="1">
    <source>
        <dbReference type="EMBL" id="GMH85268.1"/>
    </source>
</evidence>
<accession>A0A9W7BEH1</accession>
<dbReference type="AlphaFoldDB" id="A0A9W7BEH1"/>
<organism evidence="1 2">
    <name type="scientific">Triparma strigata</name>
    <dbReference type="NCBI Taxonomy" id="1606541"/>
    <lineage>
        <taxon>Eukaryota</taxon>
        <taxon>Sar</taxon>
        <taxon>Stramenopiles</taxon>
        <taxon>Ochrophyta</taxon>
        <taxon>Bolidophyceae</taxon>
        <taxon>Parmales</taxon>
        <taxon>Triparmaceae</taxon>
        <taxon>Triparma</taxon>
    </lineage>
</organism>